<dbReference type="InterPro" id="IPR024079">
    <property type="entry name" value="MetalloPept_cat_dom_sf"/>
</dbReference>
<gene>
    <name evidence="2" type="ORF">SEMRO_585_G170920.1</name>
</gene>
<evidence type="ECO:0000256" key="1">
    <source>
        <dbReference type="SAM" id="SignalP"/>
    </source>
</evidence>
<feature type="signal peptide" evidence="1">
    <location>
        <begin position="1"/>
        <end position="19"/>
    </location>
</feature>
<feature type="chain" id="PRO_5040322020" evidence="1">
    <location>
        <begin position="20"/>
        <end position="356"/>
    </location>
</feature>
<reference evidence="2" key="1">
    <citation type="submission" date="2020-06" db="EMBL/GenBank/DDBJ databases">
        <authorList>
            <consortium name="Plant Systems Biology data submission"/>
        </authorList>
    </citation>
    <scope>NUCLEOTIDE SEQUENCE</scope>
    <source>
        <strain evidence="2">D6</strain>
    </source>
</reference>
<dbReference type="SUPFAM" id="SSF55486">
    <property type="entry name" value="Metalloproteases ('zincins'), catalytic domain"/>
    <property type="match status" value="1"/>
</dbReference>
<accession>A0A9N8HFP8</accession>
<proteinExistence type="predicted"/>
<dbReference type="Proteomes" id="UP001153069">
    <property type="component" value="Unassembled WGS sequence"/>
</dbReference>
<evidence type="ECO:0000313" key="3">
    <source>
        <dbReference type="Proteomes" id="UP001153069"/>
    </source>
</evidence>
<dbReference type="GO" id="GO:0008237">
    <property type="term" value="F:metallopeptidase activity"/>
    <property type="evidence" value="ECO:0007669"/>
    <property type="project" value="InterPro"/>
</dbReference>
<keyword evidence="1" id="KW-0732">Signal</keyword>
<name>A0A9N8HFP8_9STRA</name>
<dbReference type="OrthoDB" id="56093at2759"/>
<dbReference type="Gene3D" id="3.40.390.10">
    <property type="entry name" value="Collagenase (Catalytic Domain)"/>
    <property type="match status" value="1"/>
</dbReference>
<comment type="caution">
    <text evidence="2">The sequence shown here is derived from an EMBL/GenBank/DDBJ whole genome shotgun (WGS) entry which is preliminary data.</text>
</comment>
<dbReference type="AlphaFoldDB" id="A0A9N8HFP8"/>
<sequence length="356" mass="38751">MKLSITAFAVVSWFNVGVALDNGPVIVERDLQFGDEDFLGCQVGNTGNGNGNGNGNANGQGHGPPDFVLAKFNCDNQVKPGRTLPVPEEHMFLRMGLNRFCLPLCFKSNTDSSVTITKGAEGWLLSATKRGNGNGHGVNMDVFPVVDNYFAELDADDISDELLPEFTLADALSHDDRRNLRSISQLKERLSTNDQDKTTGRSLQTVFDVVEFDNVVDSYFCAAYGGNPTNAQARAISIFAEASKKYEAFNVKLKIKTLAMYCDPGNDPIRSMINSAGSSDVCSTSNWLLEQFSNFVANQGTLFEGDLVHLFHGFDFTGTSTIGCAYLDVLCNSFYRTGKEECSGPKCFPGNITSQP</sequence>
<organism evidence="2 3">
    <name type="scientific">Seminavis robusta</name>
    <dbReference type="NCBI Taxonomy" id="568900"/>
    <lineage>
        <taxon>Eukaryota</taxon>
        <taxon>Sar</taxon>
        <taxon>Stramenopiles</taxon>
        <taxon>Ochrophyta</taxon>
        <taxon>Bacillariophyta</taxon>
        <taxon>Bacillariophyceae</taxon>
        <taxon>Bacillariophycidae</taxon>
        <taxon>Naviculales</taxon>
        <taxon>Naviculaceae</taxon>
        <taxon>Seminavis</taxon>
    </lineage>
</organism>
<dbReference type="EMBL" id="CAICTM010000584">
    <property type="protein sequence ID" value="CAB9513323.1"/>
    <property type="molecule type" value="Genomic_DNA"/>
</dbReference>
<keyword evidence="3" id="KW-1185">Reference proteome</keyword>
<protein>
    <submittedName>
        <fullName evidence="2">Uncharacterized protein</fullName>
    </submittedName>
</protein>
<evidence type="ECO:0000313" key="2">
    <source>
        <dbReference type="EMBL" id="CAB9513323.1"/>
    </source>
</evidence>